<proteinExistence type="predicted"/>
<keyword evidence="2" id="KW-1185">Reference proteome</keyword>
<name>A0ABR1AGX9_POLSC</name>
<dbReference type="Proteomes" id="UP001359485">
    <property type="component" value="Unassembled WGS sequence"/>
</dbReference>
<accession>A0ABR1AGX9</accession>
<sequence length="81" mass="8524">MDTGGKATISEANKEVRELDGVTDSLTDSQIKTVLRTAGEQGGYLPRALQRSAESALICSVHCVVKYAALADSGKIATLKN</sequence>
<gene>
    <name evidence="1" type="ORF">RUM44_003603</name>
</gene>
<evidence type="ECO:0000313" key="1">
    <source>
        <dbReference type="EMBL" id="KAK6619221.1"/>
    </source>
</evidence>
<dbReference type="EMBL" id="JAWJWF010000049">
    <property type="protein sequence ID" value="KAK6619221.1"/>
    <property type="molecule type" value="Genomic_DNA"/>
</dbReference>
<organism evidence="1 2">
    <name type="scientific">Polyplax serrata</name>
    <name type="common">Common mouse louse</name>
    <dbReference type="NCBI Taxonomy" id="468196"/>
    <lineage>
        <taxon>Eukaryota</taxon>
        <taxon>Metazoa</taxon>
        <taxon>Ecdysozoa</taxon>
        <taxon>Arthropoda</taxon>
        <taxon>Hexapoda</taxon>
        <taxon>Insecta</taxon>
        <taxon>Pterygota</taxon>
        <taxon>Neoptera</taxon>
        <taxon>Paraneoptera</taxon>
        <taxon>Psocodea</taxon>
        <taxon>Troctomorpha</taxon>
        <taxon>Phthiraptera</taxon>
        <taxon>Anoplura</taxon>
        <taxon>Polyplacidae</taxon>
        <taxon>Polyplax</taxon>
    </lineage>
</organism>
<protein>
    <submittedName>
        <fullName evidence="1">Uncharacterized protein</fullName>
    </submittedName>
</protein>
<comment type="caution">
    <text evidence="1">The sequence shown here is derived from an EMBL/GenBank/DDBJ whole genome shotgun (WGS) entry which is preliminary data.</text>
</comment>
<evidence type="ECO:0000313" key="2">
    <source>
        <dbReference type="Proteomes" id="UP001359485"/>
    </source>
</evidence>
<reference evidence="1 2" key="1">
    <citation type="submission" date="2023-09" db="EMBL/GenBank/DDBJ databases">
        <title>Genomes of two closely related lineages of the louse Polyplax serrata with different host specificities.</title>
        <authorList>
            <person name="Martinu J."/>
            <person name="Tarabai H."/>
            <person name="Stefka J."/>
            <person name="Hypsa V."/>
        </authorList>
    </citation>
    <scope>NUCLEOTIDE SEQUENCE [LARGE SCALE GENOMIC DNA]</scope>
    <source>
        <strain evidence="1">98ZLc_SE</strain>
    </source>
</reference>